<organism evidence="2 3">
    <name type="scientific">Desulfovibrio piger ATCC 29098</name>
    <dbReference type="NCBI Taxonomy" id="411464"/>
    <lineage>
        <taxon>Bacteria</taxon>
        <taxon>Pseudomonadati</taxon>
        <taxon>Thermodesulfobacteriota</taxon>
        <taxon>Desulfovibrionia</taxon>
        <taxon>Desulfovibrionales</taxon>
        <taxon>Desulfovibrionaceae</taxon>
        <taxon>Desulfovibrio</taxon>
    </lineage>
</organism>
<dbReference type="Proteomes" id="UP000003676">
    <property type="component" value="Unassembled WGS sequence"/>
</dbReference>
<evidence type="ECO:0000259" key="1">
    <source>
        <dbReference type="Pfam" id="PF12728"/>
    </source>
</evidence>
<accession>B6WTC1</accession>
<protein>
    <recommendedName>
        <fullName evidence="1">Helix-turn-helix domain-containing protein</fullName>
    </recommendedName>
</protein>
<dbReference type="OrthoDB" id="8455288at2"/>
<dbReference type="RefSeq" id="WP_006005948.1">
    <property type="nucleotide sequence ID" value="NZ_DS996355.1"/>
</dbReference>
<sequence>MPSESILQTPSLPPEICADSGRILRAQQAMQYLNISRNTFYRYIKRGIIPAPRYRGRTPFWRLGDLRGVYANLSATPETD</sequence>
<dbReference type="HOGENOM" id="CLU_2584046_0_0_7"/>
<comment type="caution">
    <text evidence="2">The sequence shown here is derived from an EMBL/GenBank/DDBJ whole genome shotgun (WGS) entry which is preliminary data.</text>
</comment>
<dbReference type="InterPro" id="IPR041657">
    <property type="entry name" value="HTH_17"/>
</dbReference>
<evidence type="ECO:0000313" key="3">
    <source>
        <dbReference type="Proteomes" id="UP000003676"/>
    </source>
</evidence>
<dbReference type="EMBL" id="ABXU01000030">
    <property type="protein sequence ID" value="EEB33811.1"/>
    <property type="molecule type" value="Genomic_DNA"/>
</dbReference>
<feature type="domain" description="Helix-turn-helix" evidence="1">
    <location>
        <begin position="24"/>
        <end position="62"/>
    </location>
</feature>
<proteinExistence type="predicted"/>
<dbReference type="Pfam" id="PF12728">
    <property type="entry name" value="HTH_17"/>
    <property type="match status" value="1"/>
</dbReference>
<dbReference type="AlphaFoldDB" id="B6WTC1"/>
<name>B6WTC1_9BACT</name>
<dbReference type="SUPFAM" id="SSF46955">
    <property type="entry name" value="Putative DNA-binding domain"/>
    <property type="match status" value="1"/>
</dbReference>
<gene>
    <name evidence="2" type="ORF">DESPIG_01326</name>
</gene>
<dbReference type="InterPro" id="IPR009061">
    <property type="entry name" value="DNA-bd_dom_put_sf"/>
</dbReference>
<reference evidence="2 3" key="1">
    <citation type="submission" date="2008-10" db="EMBL/GenBank/DDBJ databases">
        <title>Draft genome sequence of Desulvovibrio piger (ATCC 29098).</title>
        <authorList>
            <person name="Sudarsanam P."/>
            <person name="Ley R."/>
            <person name="Guruge J."/>
            <person name="Turnbaugh P.J."/>
            <person name="Mahowald M."/>
            <person name="Liep D."/>
            <person name="Gordon J."/>
        </authorList>
    </citation>
    <scope>NUCLEOTIDE SEQUENCE [LARGE SCALE GENOMIC DNA]</scope>
    <source>
        <strain evidence="2 3">ATCC 29098</strain>
    </source>
</reference>
<reference evidence="2 3" key="2">
    <citation type="submission" date="2008-10" db="EMBL/GenBank/DDBJ databases">
        <authorList>
            <person name="Fulton L."/>
            <person name="Clifton S."/>
            <person name="Fulton B."/>
            <person name="Xu J."/>
            <person name="Minx P."/>
            <person name="Pepin K.H."/>
            <person name="Johnson M."/>
            <person name="Bhonagiri V."/>
            <person name="Nash W.E."/>
            <person name="Mardis E.R."/>
            <person name="Wilson R.K."/>
        </authorList>
    </citation>
    <scope>NUCLEOTIDE SEQUENCE [LARGE SCALE GENOMIC DNA]</scope>
    <source>
        <strain evidence="2 3">ATCC 29098</strain>
    </source>
</reference>
<evidence type="ECO:0000313" key="2">
    <source>
        <dbReference type="EMBL" id="EEB33811.1"/>
    </source>
</evidence>